<dbReference type="InterPro" id="IPR027417">
    <property type="entry name" value="P-loop_NTPase"/>
</dbReference>
<dbReference type="SUPFAM" id="SSF52540">
    <property type="entry name" value="P-loop containing nucleoside triphosphate hydrolases"/>
    <property type="match status" value="1"/>
</dbReference>
<dbReference type="Gene3D" id="3.40.50.300">
    <property type="entry name" value="P-loop containing nucleotide triphosphate hydrolases"/>
    <property type="match status" value="1"/>
</dbReference>
<sequence>MVTGLRAEDPEVDPNWLTESLYMYQGYCFPLKNLIPIGTVMASQDVFQANSTNIYMVTLPKSGTTWIKALAFAIMFGFYVPLCKQTERQIS</sequence>
<gene>
    <name evidence="2" type="ORF">M8C21_014176</name>
</gene>
<evidence type="ECO:0000313" key="2">
    <source>
        <dbReference type="EMBL" id="KAI7757362.1"/>
    </source>
</evidence>
<evidence type="ECO:0000256" key="1">
    <source>
        <dbReference type="SAM" id="Phobius"/>
    </source>
</evidence>
<name>A0AAD5GVM0_AMBAR</name>
<protein>
    <recommendedName>
        <fullName evidence="4">Sulfotransferase</fullName>
    </recommendedName>
</protein>
<dbReference type="Proteomes" id="UP001206925">
    <property type="component" value="Unassembled WGS sequence"/>
</dbReference>
<proteinExistence type="predicted"/>
<reference evidence="2" key="1">
    <citation type="submission" date="2022-06" db="EMBL/GenBank/DDBJ databases">
        <title>Uncovering the hologenomic basis of an extraordinary plant invasion.</title>
        <authorList>
            <person name="Bieker V.C."/>
            <person name="Martin M.D."/>
            <person name="Gilbert T."/>
            <person name="Hodgins K."/>
            <person name="Battlay P."/>
            <person name="Petersen B."/>
            <person name="Wilson J."/>
        </authorList>
    </citation>
    <scope>NUCLEOTIDE SEQUENCE</scope>
    <source>
        <strain evidence="2">AA19_3_7</strain>
        <tissue evidence="2">Leaf</tissue>
    </source>
</reference>
<feature type="transmembrane region" description="Helical" evidence="1">
    <location>
        <begin position="65"/>
        <end position="82"/>
    </location>
</feature>
<keyword evidence="3" id="KW-1185">Reference proteome</keyword>
<evidence type="ECO:0000313" key="3">
    <source>
        <dbReference type="Proteomes" id="UP001206925"/>
    </source>
</evidence>
<dbReference type="EMBL" id="JAMZMK010000134">
    <property type="protein sequence ID" value="KAI7757362.1"/>
    <property type="molecule type" value="Genomic_DNA"/>
</dbReference>
<keyword evidence="1" id="KW-1133">Transmembrane helix</keyword>
<dbReference type="AlphaFoldDB" id="A0AAD5GVM0"/>
<accession>A0AAD5GVM0</accession>
<evidence type="ECO:0008006" key="4">
    <source>
        <dbReference type="Google" id="ProtNLM"/>
    </source>
</evidence>
<comment type="caution">
    <text evidence="2">The sequence shown here is derived from an EMBL/GenBank/DDBJ whole genome shotgun (WGS) entry which is preliminary data.</text>
</comment>
<keyword evidence="1" id="KW-0472">Membrane</keyword>
<organism evidence="2 3">
    <name type="scientific">Ambrosia artemisiifolia</name>
    <name type="common">Common ragweed</name>
    <dbReference type="NCBI Taxonomy" id="4212"/>
    <lineage>
        <taxon>Eukaryota</taxon>
        <taxon>Viridiplantae</taxon>
        <taxon>Streptophyta</taxon>
        <taxon>Embryophyta</taxon>
        <taxon>Tracheophyta</taxon>
        <taxon>Spermatophyta</taxon>
        <taxon>Magnoliopsida</taxon>
        <taxon>eudicotyledons</taxon>
        <taxon>Gunneridae</taxon>
        <taxon>Pentapetalae</taxon>
        <taxon>asterids</taxon>
        <taxon>campanulids</taxon>
        <taxon>Asterales</taxon>
        <taxon>Asteraceae</taxon>
        <taxon>Asteroideae</taxon>
        <taxon>Heliantheae alliance</taxon>
        <taxon>Heliantheae</taxon>
        <taxon>Ambrosia</taxon>
    </lineage>
</organism>
<keyword evidence="1" id="KW-0812">Transmembrane</keyword>